<dbReference type="PANTHER" id="PTHR12924:SF0">
    <property type="entry name" value="TRANSLOCON-ASSOCIATED PROTEIN SUBUNIT ALPHA"/>
    <property type="match status" value="1"/>
</dbReference>
<feature type="compositionally biased region" description="Low complexity" evidence="12">
    <location>
        <begin position="441"/>
        <end position="468"/>
    </location>
</feature>
<reference evidence="14" key="2">
    <citation type="submission" date="2020-05" db="UniProtKB">
        <authorList>
            <consortium name="EnsemblMetazoa"/>
        </authorList>
    </citation>
    <scope>IDENTIFICATION</scope>
    <source>
        <strain evidence="14">IAEA</strain>
    </source>
</reference>
<dbReference type="InterPro" id="IPR005595">
    <property type="entry name" value="TRAP_alpha"/>
</dbReference>
<dbReference type="GO" id="GO:0005789">
    <property type="term" value="C:endoplasmic reticulum membrane"/>
    <property type="evidence" value="ECO:0007669"/>
    <property type="project" value="UniProtKB-SubCell"/>
</dbReference>
<dbReference type="STRING" id="7398.A0A1A9ZZD8"/>
<comment type="similarity">
    <text evidence="2">Belongs to the TRAP-alpha family.</text>
</comment>
<keyword evidence="5" id="KW-0732">Signal</keyword>
<dbReference type="AlphaFoldDB" id="A0A1A9ZZD8"/>
<keyword evidence="4 13" id="KW-0812">Transmembrane</keyword>
<feature type="transmembrane region" description="Helical" evidence="13">
    <location>
        <begin position="380"/>
        <end position="402"/>
    </location>
</feature>
<evidence type="ECO:0000256" key="3">
    <source>
        <dbReference type="ARBA" id="ARBA00020280"/>
    </source>
</evidence>
<organism evidence="14 15">
    <name type="scientific">Glossina pallidipes</name>
    <name type="common">Tsetse fly</name>
    <dbReference type="NCBI Taxonomy" id="7398"/>
    <lineage>
        <taxon>Eukaryota</taxon>
        <taxon>Metazoa</taxon>
        <taxon>Ecdysozoa</taxon>
        <taxon>Arthropoda</taxon>
        <taxon>Hexapoda</taxon>
        <taxon>Insecta</taxon>
        <taxon>Pterygota</taxon>
        <taxon>Neoptera</taxon>
        <taxon>Endopterygota</taxon>
        <taxon>Diptera</taxon>
        <taxon>Brachycera</taxon>
        <taxon>Muscomorpha</taxon>
        <taxon>Hippoboscoidea</taxon>
        <taxon>Glossinidae</taxon>
        <taxon>Glossina</taxon>
    </lineage>
</organism>
<evidence type="ECO:0000256" key="2">
    <source>
        <dbReference type="ARBA" id="ARBA00006776"/>
    </source>
</evidence>
<keyword evidence="15" id="KW-1185">Reference proteome</keyword>
<comment type="subunit">
    <text evidence="10">Heterotetramer of TRAP-alpha, TRAP-beta, TRAP-delta and TRAP-gamma. Interacts with palmitoylated calnexin (CALX), the interaction is required for efficient folding of glycosylated proteins.</text>
</comment>
<evidence type="ECO:0000256" key="11">
    <source>
        <dbReference type="ARBA" id="ARBA00031071"/>
    </source>
</evidence>
<evidence type="ECO:0000313" key="14">
    <source>
        <dbReference type="EnsemblMetazoa" id="GPAI029646-PA"/>
    </source>
</evidence>
<name>A0A1A9ZZD8_GLOPL</name>
<keyword evidence="7 13" id="KW-1133">Transmembrane helix</keyword>
<evidence type="ECO:0000256" key="10">
    <source>
        <dbReference type="ARBA" id="ARBA00025854"/>
    </source>
</evidence>
<keyword evidence="6" id="KW-0256">Endoplasmic reticulum</keyword>
<evidence type="ECO:0000256" key="5">
    <source>
        <dbReference type="ARBA" id="ARBA00022729"/>
    </source>
</evidence>
<evidence type="ECO:0000256" key="4">
    <source>
        <dbReference type="ARBA" id="ARBA00022692"/>
    </source>
</evidence>
<evidence type="ECO:0000256" key="13">
    <source>
        <dbReference type="SAM" id="Phobius"/>
    </source>
</evidence>
<keyword evidence="8 13" id="KW-0472">Membrane</keyword>
<reference evidence="15" key="1">
    <citation type="submission" date="2014-03" db="EMBL/GenBank/DDBJ databases">
        <authorList>
            <person name="Aksoy S."/>
            <person name="Warren W."/>
            <person name="Wilson R.K."/>
        </authorList>
    </citation>
    <scope>NUCLEOTIDE SEQUENCE [LARGE SCALE GENOMIC DNA]</scope>
    <source>
        <strain evidence="15">IAEA</strain>
    </source>
</reference>
<sequence length="477" mass="53906">MSSTESTSDPSVRHYELEEKILNQLLLLENEFRSYYHFAKKELAQQMEWINRVLVISQRYVHLKSSGHCSNHPKVRISPTEESLLQEMAEKIKAIKNSNCRVHTSLKELRKSCIIFEKLCSQLDMAVKSPFIIGDSSHKPLAFFIELVSDLFKYLHASVLRQKYSVHMIEPSDYETAAKYKAVIEPSEDFEEYLSVGLTYYNKLFVYAEDEAIEDDIVEVEVEDGAVTGDDADADDDTESLSSSSPYADTFLLFTKPTYKPGQQLDLPGGKPVEFLIGFTNKGTNEFVIETVEASFRYPMDFNYHIQNFSAVAYNREVKPGLEATVSYSFMPSDQFAGRPFGLNIALNYRDGNGVQYSEAVFNETVLISEVDEGLDGETFFLYVLLAGIVVLLLVIGQQYLLGSSGKRKRAAAKKIIETGTTNDSTIDYEWLPQETLRALQKSSPKNKISKISPKPIKPSSPKQSQSPKQKKTVKQQ</sequence>
<evidence type="ECO:0000256" key="9">
    <source>
        <dbReference type="ARBA" id="ARBA00025620"/>
    </source>
</evidence>
<dbReference type="VEuPathDB" id="VectorBase:GPAI029646"/>
<comment type="subcellular location">
    <subcellularLocation>
        <location evidence="1">Endoplasmic reticulum membrane</location>
        <topology evidence="1">Single-pass type I membrane protein</topology>
    </subcellularLocation>
</comment>
<dbReference type="EnsemblMetazoa" id="GPAI029646-RA">
    <property type="protein sequence ID" value="GPAI029646-PA"/>
    <property type="gene ID" value="GPAI029646"/>
</dbReference>
<evidence type="ECO:0000256" key="7">
    <source>
        <dbReference type="ARBA" id="ARBA00022989"/>
    </source>
</evidence>
<dbReference type="Proteomes" id="UP000092445">
    <property type="component" value="Unassembled WGS sequence"/>
</dbReference>
<evidence type="ECO:0000256" key="12">
    <source>
        <dbReference type="SAM" id="MobiDB-lite"/>
    </source>
</evidence>
<protein>
    <recommendedName>
        <fullName evidence="3">Translocon-associated protein subunit alpha</fullName>
    </recommendedName>
    <alternativeName>
        <fullName evidence="11">Signal sequence receptor subunit alpha</fullName>
    </alternativeName>
</protein>
<evidence type="ECO:0000313" key="15">
    <source>
        <dbReference type="Proteomes" id="UP000092445"/>
    </source>
</evidence>
<comment type="function">
    <text evidence="9">TRAP proteins are part of a complex whose function is to bind calcium to the ER membrane and thereby regulate the retention of ER resident proteins. May be involved in the recycling of the translocation apparatus after completion of the translocation process or may function as a membrane-bound chaperone facilitating folding of translocated proteins.</text>
</comment>
<evidence type="ECO:0000256" key="6">
    <source>
        <dbReference type="ARBA" id="ARBA00022824"/>
    </source>
</evidence>
<evidence type="ECO:0000256" key="8">
    <source>
        <dbReference type="ARBA" id="ARBA00023136"/>
    </source>
</evidence>
<dbReference type="PANTHER" id="PTHR12924">
    <property type="entry name" value="TRANSLOCON-ASSOCIATED PROTEIN, ALPHA SUBUNIT"/>
    <property type="match status" value="1"/>
</dbReference>
<proteinExistence type="inferred from homology"/>
<feature type="region of interest" description="Disordered" evidence="12">
    <location>
        <begin position="441"/>
        <end position="477"/>
    </location>
</feature>
<accession>A0A1A9ZZD8</accession>
<dbReference type="Pfam" id="PF03896">
    <property type="entry name" value="TRAP_alpha"/>
    <property type="match status" value="1"/>
</dbReference>
<evidence type="ECO:0000256" key="1">
    <source>
        <dbReference type="ARBA" id="ARBA00004115"/>
    </source>
</evidence>